<organism evidence="1 2">
    <name type="scientific">Rangifer tarandus platyrhynchus</name>
    <name type="common">Svalbard reindeer</name>
    <dbReference type="NCBI Taxonomy" id="3082113"/>
    <lineage>
        <taxon>Eukaryota</taxon>
        <taxon>Metazoa</taxon>
        <taxon>Chordata</taxon>
        <taxon>Craniata</taxon>
        <taxon>Vertebrata</taxon>
        <taxon>Euteleostomi</taxon>
        <taxon>Mammalia</taxon>
        <taxon>Eutheria</taxon>
        <taxon>Laurasiatheria</taxon>
        <taxon>Artiodactyla</taxon>
        <taxon>Ruminantia</taxon>
        <taxon>Pecora</taxon>
        <taxon>Cervidae</taxon>
        <taxon>Odocoileinae</taxon>
        <taxon>Rangifer</taxon>
    </lineage>
</organism>
<name>A0ABN8ZX13_RANTA</name>
<dbReference type="EMBL" id="OX459943">
    <property type="protein sequence ID" value="CAI9177516.1"/>
    <property type="molecule type" value="Genomic_DNA"/>
</dbReference>
<evidence type="ECO:0000313" key="2">
    <source>
        <dbReference type="Proteomes" id="UP001176941"/>
    </source>
</evidence>
<evidence type="ECO:0000313" key="1">
    <source>
        <dbReference type="EMBL" id="CAI9177516.1"/>
    </source>
</evidence>
<gene>
    <name evidence="1" type="ORF">MRATA1EN1_LOCUS26478</name>
</gene>
<accession>A0ABN8ZX13</accession>
<sequence length="118" mass="12133">MQDLVCSLHCRATPALSSLCSGAPPSLRFSSAVFSSSTALLSLVPSVPFPAAWRDSPFAGFTGQFLSSFLPVAQGSCGEQPAPAGRVGQSLLLSATRAFEGRAAALCMKCCSVYSPVS</sequence>
<protein>
    <submittedName>
        <fullName evidence="1">Uncharacterized protein</fullName>
    </submittedName>
</protein>
<dbReference type="Proteomes" id="UP001176941">
    <property type="component" value="Chromosome 7"/>
</dbReference>
<reference evidence="1" key="1">
    <citation type="submission" date="2023-04" db="EMBL/GenBank/DDBJ databases">
        <authorList>
            <consortium name="ELIXIR-Norway"/>
        </authorList>
    </citation>
    <scope>NUCLEOTIDE SEQUENCE [LARGE SCALE GENOMIC DNA]</scope>
</reference>
<proteinExistence type="predicted"/>
<keyword evidence="2" id="KW-1185">Reference proteome</keyword>